<evidence type="ECO:0000313" key="5">
    <source>
        <dbReference type="Proteomes" id="UP001408356"/>
    </source>
</evidence>
<organism evidence="4 5">
    <name type="scientific">Seiridium unicorne</name>
    <dbReference type="NCBI Taxonomy" id="138068"/>
    <lineage>
        <taxon>Eukaryota</taxon>
        <taxon>Fungi</taxon>
        <taxon>Dikarya</taxon>
        <taxon>Ascomycota</taxon>
        <taxon>Pezizomycotina</taxon>
        <taxon>Sordariomycetes</taxon>
        <taxon>Xylariomycetidae</taxon>
        <taxon>Amphisphaeriales</taxon>
        <taxon>Sporocadaceae</taxon>
        <taxon>Seiridium</taxon>
    </lineage>
</organism>
<feature type="signal peptide" evidence="3">
    <location>
        <begin position="1"/>
        <end position="21"/>
    </location>
</feature>
<comment type="caution">
    <text evidence="4">The sequence shown here is derived from an EMBL/GenBank/DDBJ whole genome shotgun (WGS) entry which is preliminary data.</text>
</comment>
<feature type="region of interest" description="Disordered" evidence="2">
    <location>
        <begin position="169"/>
        <end position="189"/>
    </location>
</feature>
<evidence type="ECO:0000256" key="2">
    <source>
        <dbReference type="SAM" id="MobiDB-lite"/>
    </source>
</evidence>
<keyword evidence="3" id="KW-0732">Signal</keyword>
<dbReference type="EMBL" id="JARVKF010000330">
    <property type="protein sequence ID" value="KAK9419182.1"/>
    <property type="molecule type" value="Genomic_DNA"/>
</dbReference>
<feature type="chain" id="PRO_5046971877" evidence="3">
    <location>
        <begin position="22"/>
        <end position="337"/>
    </location>
</feature>
<sequence>MYSPQLFVATLLAVSATLAGAASIGSRQSAISCNVARLQIVKAIGDTNKAVGDIQDPTVQTAAAAGVKQAQGGVADVAKSIFSGAAPSADGRNAVEAGLNATSTALAGGDATDPAIATAQTSLQDAIAAGQDFPKEIDYLSLVQIYHGLPAGGSGKDSTAYLPNTISKPRKSLQAKPSESQHHPHQTRRSFQLYQGHQHQYNTMMDIQGLMAMAIPIDAKNGTIMVMVAIIVAFWTGAKLAWDFAWASGRVEGNVEASERRLEQLQQEHEKREEQRLKEETERIERDKAMRRSLTWFVGGWAGEVTAMMVRAIVESFMKGWNEAMERQRDQASKSLE</sequence>
<keyword evidence="1" id="KW-0175">Coiled coil</keyword>
<name>A0ABR2UWX5_9PEZI</name>
<evidence type="ECO:0000256" key="1">
    <source>
        <dbReference type="SAM" id="Coils"/>
    </source>
</evidence>
<proteinExistence type="predicted"/>
<evidence type="ECO:0000313" key="4">
    <source>
        <dbReference type="EMBL" id="KAK9419182.1"/>
    </source>
</evidence>
<dbReference type="Proteomes" id="UP001408356">
    <property type="component" value="Unassembled WGS sequence"/>
</dbReference>
<feature type="coiled-coil region" evidence="1">
    <location>
        <begin position="248"/>
        <end position="290"/>
    </location>
</feature>
<accession>A0ABR2UWX5</accession>
<protein>
    <submittedName>
        <fullName evidence="4">Uncharacterized protein</fullName>
    </submittedName>
</protein>
<evidence type="ECO:0000256" key="3">
    <source>
        <dbReference type="SAM" id="SignalP"/>
    </source>
</evidence>
<gene>
    <name evidence="4" type="ORF">SUNI508_01159</name>
</gene>
<reference evidence="4 5" key="1">
    <citation type="journal article" date="2024" name="J. Plant Pathol.">
        <title>Sequence and assembly of the genome of Seiridium unicorne, isolate CBS 538.82, causal agent of cypress canker disease.</title>
        <authorList>
            <person name="Scali E."/>
            <person name="Rocca G.D."/>
            <person name="Danti R."/>
            <person name="Garbelotto M."/>
            <person name="Barberini S."/>
            <person name="Baroncelli R."/>
            <person name="Emiliani G."/>
        </authorList>
    </citation>
    <scope>NUCLEOTIDE SEQUENCE [LARGE SCALE GENOMIC DNA]</scope>
    <source>
        <strain evidence="4 5">BM-138-508</strain>
    </source>
</reference>
<keyword evidence="5" id="KW-1185">Reference proteome</keyword>